<dbReference type="GO" id="GO:0005524">
    <property type="term" value="F:ATP binding"/>
    <property type="evidence" value="ECO:0007669"/>
    <property type="project" value="UniProtKB-UniRule"/>
</dbReference>
<dbReference type="InterPro" id="IPR011054">
    <property type="entry name" value="Rudment_hybrid_motif"/>
</dbReference>
<dbReference type="EC" id="6.3.4.18" evidence="4 5"/>
<evidence type="ECO:0000313" key="7">
    <source>
        <dbReference type="EMBL" id="CAA9461259.1"/>
    </source>
</evidence>
<dbReference type="NCBIfam" id="NF004680">
    <property type="entry name" value="PRK06019.1-6"/>
    <property type="match status" value="1"/>
</dbReference>
<dbReference type="Gene3D" id="3.30.1490.20">
    <property type="entry name" value="ATP-grasp fold, A domain"/>
    <property type="match status" value="1"/>
</dbReference>
<evidence type="ECO:0000256" key="2">
    <source>
        <dbReference type="ARBA" id="ARBA00022755"/>
    </source>
</evidence>
<protein>
    <recommendedName>
        <fullName evidence="4 5">N5-carboxyaminoimidazole ribonucleotide synthase</fullName>
        <shortName evidence="4 5">N5-CAIR synthase</shortName>
        <ecNumber evidence="4 5">6.3.4.18</ecNumber>
    </recommendedName>
    <alternativeName>
        <fullName evidence="4 5">5-(carboxyamino)imidazole ribonucleotide synthetase</fullName>
    </alternativeName>
</protein>
<dbReference type="EMBL" id="CADCVJ010000007">
    <property type="protein sequence ID" value="CAA9461259.1"/>
    <property type="molecule type" value="Genomic_DNA"/>
</dbReference>
<dbReference type="Pfam" id="PF22660">
    <property type="entry name" value="RS_preATP-grasp-like"/>
    <property type="match status" value="1"/>
</dbReference>
<dbReference type="GO" id="GO:0004638">
    <property type="term" value="F:phosphoribosylaminoimidazole carboxylase activity"/>
    <property type="evidence" value="ECO:0007669"/>
    <property type="project" value="InterPro"/>
</dbReference>
<comment type="similarity">
    <text evidence="4 5">Belongs to the PurK/PurT family.</text>
</comment>
<dbReference type="GO" id="GO:0046872">
    <property type="term" value="F:metal ion binding"/>
    <property type="evidence" value="ECO:0007669"/>
    <property type="project" value="InterPro"/>
</dbReference>
<feature type="binding site" evidence="4">
    <location>
        <position position="150"/>
    </location>
    <ligand>
        <name>ATP</name>
        <dbReference type="ChEBI" id="CHEBI:30616"/>
    </ligand>
</feature>
<dbReference type="Pfam" id="PF17769">
    <property type="entry name" value="PurK_C"/>
    <property type="match status" value="1"/>
</dbReference>
<dbReference type="AlphaFoldDB" id="A0A6J4R9F7"/>
<evidence type="ECO:0000256" key="1">
    <source>
        <dbReference type="ARBA" id="ARBA00022741"/>
    </source>
</evidence>
<dbReference type="Gene3D" id="3.40.50.20">
    <property type="match status" value="1"/>
</dbReference>
<dbReference type="Gene3D" id="3.30.470.20">
    <property type="entry name" value="ATP-grasp fold, B domain"/>
    <property type="match status" value="1"/>
</dbReference>
<dbReference type="SUPFAM" id="SSF56059">
    <property type="entry name" value="Glutathione synthetase ATP-binding domain-like"/>
    <property type="match status" value="1"/>
</dbReference>
<dbReference type="InterPro" id="IPR054350">
    <property type="entry name" value="PurT/PurK_preATP-grasp"/>
</dbReference>
<gene>
    <name evidence="4 5" type="primary">purK</name>
    <name evidence="7" type="ORF">AVDCRST_MAG38-81</name>
</gene>
<dbReference type="InterPro" id="IPR011761">
    <property type="entry name" value="ATP-grasp"/>
</dbReference>
<feature type="binding site" evidence="4">
    <location>
        <position position="195"/>
    </location>
    <ligand>
        <name>ATP</name>
        <dbReference type="ChEBI" id="CHEBI:30616"/>
    </ligand>
</feature>
<dbReference type="SUPFAM" id="SSF52440">
    <property type="entry name" value="PreATP-grasp domain"/>
    <property type="match status" value="1"/>
</dbReference>
<evidence type="ECO:0000256" key="4">
    <source>
        <dbReference type="HAMAP-Rule" id="MF_01928"/>
    </source>
</evidence>
<comment type="catalytic activity">
    <reaction evidence="4 5">
        <text>5-amino-1-(5-phospho-beta-D-ribosyl)imidazole + hydrogencarbonate + ATP = 5-carboxyamino-1-(5-phospho-D-ribosyl)imidazole + ADP + phosphate + 2 H(+)</text>
        <dbReference type="Rhea" id="RHEA:19317"/>
        <dbReference type="ChEBI" id="CHEBI:15378"/>
        <dbReference type="ChEBI" id="CHEBI:17544"/>
        <dbReference type="ChEBI" id="CHEBI:30616"/>
        <dbReference type="ChEBI" id="CHEBI:43474"/>
        <dbReference type="ChEBI" id="CHEBI:58730"/>
        <dbReference type="ChEBI" id="CHEBI:137981"/>
        <dbReference type="ChEBI" id="CHEBI:456216"/>
        <dbReference type="EC" id="6.3.4.18"/>
    </reaction>
</comment>
<feature type="binding site" evidence="4">
    <location>
        <begin position="187"/>
        <end position="190"/>
    </location>
    <ligand>
        <name>ATP</name>
        <dbReference type="ChEBI" id="CHEBI:30616"/>
    </ligand>
</feature>
<dbReference type="NCBIfam" id="TIGR01161">
    <property type="entry name" value="purK"/>
    <property type="match status" value="1"/>
</dbReference>
<reference evidence="7" key="1">
    <citation type="submission" date="2020-02" db="EMBL/GenBank/DDBJ databases">
        <authorList>
            <person name="Meier V. D."/>
        </authorList>
    </citation>
    <scope>NUCLEOTIDE SEQUENCE</scope>
    <source>
        <strain evidence="7">AVDCRST_MAG38</strain>
    </source>
</reference>
<comment type="caution">
    <text evidence="4">Lacks conserved residue(s) required for the propagation of feature annotation.</text>
</comment>
<keyword evidence="3 4" id="KW-0067">ATP-binding</keyword>
<keyword evidence="2 4" id="KW-0658">Purine biosynthesis</keyword>
<accession>A0A6J4R9F7</accession>
<dbReference type="InterPro" id="IPR016185">
    <property type="entry name" value="PreATP-grasp_dom_sf"/>
</dbReference>
<comment type="function">
    <text evidence="5">Catalyzes the ATP-dependent conversion of 5-aminoimidazole ribonucleotide (AIR) and HCO(3)- to N5-carboxyaminoimidazole ribonucleotide (N5-CAIR).</text>
</comment>
<dbReference type="HAMAP" id="MF_01928">
    <property type="entry name" value="PurK"/>
    <property type="match status" value="1"/>
</dbReference>
<sequence>MSAQRGRRPPTVGIVGAGQLARMTALAGAGMDVRVAVLTEDPEAPAVAAGALHVHGEERSVEGLRRLAAVSDVITFDHEGVPPAVLREFAGDGVPMRPHPDAQLMAQDKVVQRQALGGRLGLPVPAHRVVASREEVEAFGAEVGWPVVLKLSSGGYDGRGVWFVDEAAGAEEALSAAEGIGTSVLAEERVELDYELAVVVARTEDGRRAVYPAVHTVQRDGMCREMAVPAPAPDSLRREAEDLAVAIAEGIDAVGIMAVELFVHDGRLLINELALRPHNSGHWSLGGAVTSQFENHLRAVLGWPLGITTPVAPAVACANVVGPAGPADLPGNLPAALAVPGALVQLYGKESRPGRKLGHVTAVGDDVDMARARARQAAALLEGGSA</sequence>
<dbReference type="UniPathway" id="UPA00074">
    <property type="reaction ID" value="UER00942"/>
</dbReference>
<dbReference type="PROSITE" id="PS50975">
    <property type="entry name" value="ATP_GRASP"/>
    <property type="match status" value="1"/>
</dbReference>
<feature type="binding site" evidence="4">
    <location>
        <begin position="271"/>
        <end position="272"/>
    </location>
    <ligand>
        <name>ATP</name>
        <dbReference type="ChEBI" id="CHEBI:30616"/>
    </ligand>
</feature>
<dbReference type="Pfam" id="PF02222">
    <property type="entry name" value="ATP-grasp"/>
    <property type="match status" value="1"/>
</dbReference>
<dbReference type="PANTHER" id="PTHR11609">
    <property type="entry name" value="PURINE BIOSYNTHESIS PROTEIN 6/7, PUR6/7"/>
    <property type="match status" value="1"/>
</dbReference>
<dbReference type="GO" id="GO:0006189">
    <property type="term" value="P:'de novo' IMP biosynthetic process"/>
    <property type="evidence" value="ECO:0007669"/>
    <property type="project" value="UniProtKB-UniRule"/>
</dbReference>
<dbReference type="SUPFAM" id="SSF51246">
    <property type="entry name" value="Rudiment single hybrid motif"/>
    <property type="match status" value="1"/>
</dbReference>
<evidence type="ECO:0000256" key="5">
    <source>
        <dbReference type="RuleBase" id="RU361200"/>
    </source>
</evidence>
<dbReference type="InterPro" id="IPR040686">
    <property type="entry name" value="PurK_C"/>
</dbReference>
<proteinExistence type="inferred from homology"/>
<keyword evidence="1 4" id="KW-0547">Nucleotide-binding</keyword>
<comment type="function">
    <text evidence="4">Catalyzes the ATP-dependent conversion of 5-aminoimidazole ribonucleotide (AIR) and HCO(3)(-) to N5-carboxyaminoimidazole ribonucleotide (N5-CAIR).</text>
</comment>
<dbReference type="InterPro" id="IPR003135">
    <property type="entry name" value="ATP-grasp_carboxylate-amine"/>
</dbReference>
<comment type="subunit">
    <text evidence="4 5">Homodimer.</text>
</comment>
<dbReference type="InterPro" id="IPR005875">
    <property type="entry name" value="PurK"/>
</dbReference>
<feature type="domain" description="ATP-grasp" evidence="6">
    <location>
        <begin position="114"/>
        <end position="301"/>
    </location>
</feature>
<dbReference type="InterPro" id="IPR013815">
    <property type="entry name" value="ATP_grasp_subdomain_1"/>
</dbReference>
<organism evidence="7">
    <name type="scientific">uncultured Solirubrobacteraceae bacterium</name>
    <dbReference type="NCBI Taxonomy" id="1162706"/>
    <lineage>
        <taxon>Bacteria</taxon>
        <taxon>Bacillati</taxon>
        <taxon>Actinomycetota</taxon>
        <taxon>Thermoleophilia</taxon>
        <taxon>Solirubrobacterales</taxon>
        <taxon>Solirubrobacteraceae</taxon>
        <taxon>environmental samples</taxon>
    </lineage>
</organism>
<feature type="binding site" evidence="4">
    <location>
        <position position="109"/>
    </location>
    <ligand>
        <name>ATP</name>
        <dbReference type="ChEBI" id="CHEBI:30616"/>
    </ligand>
</feature>
<dbReference type="GO" id="GO:0005829">
    <property type="term" value="C:cytosol"/>
    <property type="evidence" value="ECO:0007669"/>
    <property type="project" value="TreeGrafter"/>
</dbReference>
<dbReference type="GO" id="GO:0034028">
    <property type="term" value="F:5-(carboxyamino)imidazole ribonucleotide synthase activity"/>
    <property type="evidence" value="ECO:0007669"/>
    <property type="project" value="UniProtKB-UniRule"/>
</dbReference>
<keyword evidence="4 5" id="KW-0436">Ligase</keyword>
<comment type="pathway">
    <text evidence="4 5">Purine metabolism; IMP biosynthesis via de novo pathway; 5-amino-1-(5-phospho-D-ribosyl)imidazole-4-carboxylate from 5-amino-1-(5-phospho-D-ribosyl)imidazole (N5-CAIR route): step 1/2.</text>
</comment>
<dbReference type="NCBIfam" id="NF004679">
    <property type="entry name" value="PRK06019.1-5"/>
    <property type="match status" value="1"/>
</dbReference>
<name>A0A6J4R9F7_9ACTN</name>
<dbReference type="PANTHER" id="PTHR11609:SF5">
    <property type="entry name" value="PHOSPHORIBOSYLAMINOIMIDAZOLE CARBOXYLASE"/>
    <property type="match status" value="1"/>
</dbReference>
<evidence type="ECO:0000259" key="6">
    <source>
        <dbReference type="PROSITE" id="PS50975"/>
    </source>
</evidence>
<evidence type="ECO:0000256" key="3">
    <source>
        <dbReference type="ARBA" id="ARBA00022840"/>
    </source>
</evidence>